<evidence type="ECO:0000313" key="5">
    <source>
        <dbReference type="EMBL" id="QNE77110.1"/>
    </source>
</evidence>
<evidence type="ECO:0000256" key="1">
    <source>
        <dbReference type="ARBA" id="ARBA00022801"/>
    </source>
</evidence>
<feature type="transmembrane region" description="Helical" evidence="4">
    <location>
        <begin position="95"/>
        <end position="120"/>
    </location>
</feature>
<accession>A0A7G7BP45</accession>
<dbReference type="NCBIfam" id="TIGR01076">
    <property type="entry name" value="sortase_fam"/>
    <property type="match status" value="1"/>
</dbReference>
<keyword evidence="4" id="KW-0812">Transmembrane</keyword>
<organism evidence="5 6">
    <name type="scientific">Streptomyces finlayi</name>
    <dbReference type="NCBI Taxonomy" id="67296"/>
    <lineage>
        <taxon>Bacteria</taxon>
        <taxon>Bacillati</taxon>
        <taxon>Actinomycetota</taxon>
        <taxon>Actinomycetes</taxon>
        <taxon>Kitasatosporales</taxon>
        <taxon>Streptomycetaceae</taxon>
        <taxon>Streptomyces</taxon>
    </lineage>
</organism>
<dbReference type="Proteomes" id="UP000515307">
    <property type="component" value="Chromosome"/>
</dbReference>
<dbReference type="Pfam" id="PF04203">
    <property type="entry name" value="Sortase"/>
    <property type="match status" value="1"/>
</dbReference>
<dbReference type="InterPro" id="IPR042003">
    <property type="entry name" value="Sortase_E"/>
</dbReference>
<evidence type="ECO:0000256" key="3">
    <source>
        <dbReference type="SAM" id="MobiDB-lite"/>
    </source>
</evidence>
<dbReference type="KEGG" id="sfiy:F0344_23090"/>
<feature type="region of interest" description="Disordered" evidence="3">
    <location>
        <begin position="138"/>
        <end position="191"/>
    </location>
</feature>
<dbReference type="EMBL" id="CP045702">
    <property type="protein sequence ID" value="QNE77110.1"/>
    <property type="molecule type" value="Genomic_DNA"/>
</dbReference>
<name>A0A7G7BP45_9ACTN</name>
<dbReference type="Gene3D" id="2.40.260.10">
    <property type="entry name" value="Sortase"/>
    <property type="match status" value="1"/>
</dbReference>
<keyword evidence="1" id="KW-0378">Hydrolase</keyword>
<keyword evidence="4" id="KW-1133">Transmembrane helix</keyword>
<dbReference type="SUPFAM" id="SSF63817">
    <property type="entry name" value="Sortase"/>
    <property type="match status" value="1"/>
</dbReference>
<dbReference type="CDD" id="cd05830">
    <property type="entry name" value="Sortase_E"/>
    <property type="match status" value="1"/>
</dbReference>
<dbReference type="GO" id="GO:0016787">
    <property type="term" value="F:hydrolase activity"/>
    <property type="evidence" value="ECO:0007669"/>
    <property type="project" value="UniProtKB-KW"/>
</dbReference>
<keyword evidence="6" id="KW-1185">Reference proteome</keyword>
<proteinExistence type="predicted"/>
<sequence length="343" mass="37289">MGRGLEEQRFVVLGVLRRGAEQALGFGDVIGRRVGAHGAHGTAAQALAGRAGRWAWVTTHVWWVTGIAPIVRAVRERIPVVVQRNSPGRRAAVRGLWTGAELVVTLGVVLLLLVAHQLWWTNRQAREGAERQVRALQEDWGRDRGAAAPVDEPPEGGQGDEPGTDGRSGRQPQPPAPDRAATSVTPAAPRAPRWDQAYAVLRIPRLGLTAPVAQGVGKPGVLDKGYVGHYPRTAQPGQPGNFSVAGHRNTHGEPFRRIDRLRRGDRITVETRDAVYTYTVDKGLAQTSPSDSGVIAAVPRSNVRTSVGYSEPGYYLTLTTCTPEFTSRYRLIVWGKLTAMRPR</sequence>
<dbReference type="AlphaFoldDB" id="A0A7G7BP45"/>
<dbReference type="NCBIfam" id="NF033747">
    <property type="entry name" value="class_E_sortase"/>
    <property type="match status" value="1"/>
</dbReference>
<protein>
    <submittedName>
        <fullName evidence="5">Class E sortase</fullName>
    </submittedName>
</protein>
<dbReference type="InterPro" id="IPR005754">
    <property type="entry name" value="Sortase"/>
</dbReference>
<evidence type="ECO:0000256" key="4">
    <source>
        <dbReference type="SAM" id="Phobius"/>
    </source>
</evidence>
<reference evidence="6" key="1">
    <citation type="submission" date="2019-10" db="EMBL/GenBank/DDBJ databases">
        <title>Antimicrobial potential of Antarctic Bacteria.</title>
        <authorList>
            <person name="Benaud N."/>
            <person name="Edwards R.J."/>
            <person name="Ferrari B.C."/>
        </authorList>
    </citation>
    <scope>NUCLEOTIDE SEQUENCE [LARGE SCALE GENOMIC DNA]</scope>
    <source>
        <strain evidence="6">NBSH44</strain>
    </source>
</reference>
<evidence type="ECO:0000313" key="6">
    <source>
        <dbReference type="Proteomes" id="UP000515307"/>
    </source>
</evidence>
<gene>
    <name evidence="5" type="ORF">F0344_23090</name>
</gene>
<keyword evidence="4" id="KW-0472">Membrane</keyword>
<feature type="active site" description="Acyl-thioester intermediate" evidence="2">
    <location>
        <position position="321"/>
    </location>
</feature>
<feature type="active site" description="Proton donor/acceptor" evidence="2">
    <location>
        <position position="247"/>
    </location>
</feature>
<evidence type="ECO:0000256" key="2">
    <source>
        <dbReference type="PIRSR" id="PIRSR605754-1"/>
    </source>
</evidence>
<dbReference type="InterPro" id="IPR053465">
    <property type="entry name" value="Sortase_Class_E"/>
</dbReference>
<dbReference type="InterPro" id="IPR023365">
    <property type="entry name" value="Sortase_dom-sf"/>
</dbReference>